<dbReference type="GO" id="GO:0005230">
    <property type="term" value="F:extracellular ligand-gated monoatomic ion channel activity"/>
    <property type="evidence" value="ECO:0007669"/>
    <property type="project" value="InterPro"/>
</dbReference>
<dbReference type="InterPro" id="IPR006028">
    <property type="entry name" value="GABAA/Glycine_rcpt"/>
</dbReference>
<dbReference type="PROSITE" id="PS51828">
    <property type="entry name" value="PTX_2"/>
    <property type="match status" value="1"/>
</dbReference>
<dbReference type="InterPro" id="IPR002172">
    <property type="entry name" value="LDrepeatLR_classA_rpt"/>
</dbReference>
<dbReference type="PROSITE" id="PS50041">
    <property type="entry name" value="C_TYPE_LECTIN_2"/>
    <property type="match status" value="1"/>
</dbReference>
<dbReference type="InterPro" id="IPR001304">
    <property type="entry name" value="C-type_lectin-like"/>
</dbReference>
<dbReference type="InterPro" id="IPR036734">
    <property type="entry name" value="Neur_chan_lig-bd_sf"/>
</dbReference>
<dbReference type="InterPro" id="IPR016187">
    <property type="entry name" value="CTDL_fold"/>
</dbReference>
<evidence type="ECO:0000259" key="16">
    <source>
        <dbReference type="PROSITE" id="PS50041"/>
    </source>
</evidence>
<dbReference type="Pfam" id="PF00057">
    <property type="entry name" value="Ldl_recept_a"/>
    <property type="match status" value="1"/>
</dbReference>
<feature type="transmembrane region" description="Helical" evidence="15">
    <location>
        <begin position="884"/>
        <end position="905"/>
    </location>
</feature>
<dbReference type="SUPFAM" id="SSF49899">
    <property type="entry name" value="Concanavalin A-like lectins/glucanases"/>
    <property type="match status" value="1"/>
</dbReference>
<dbReference type="Gene3D" id="2.70.170.10">
    <property type="entry name" value="Neurotransmitter-gated ion-channel ligand-binding domain"/>
    <property type="match status" value="1"/>
</dbReference>
<name>A0AAE1PBE8_9EUCA</name>
<evidence type="ECO:0000256" key="7">
    <source>
        <dbReference type="ARBA" id="ARBA00022989"/>
    </source>
</evidence>
<evidence type="ECO:0000256" key="4">
    <source>
        <dbReference type="ARBA" id="ARBA00022475"/>
    </source>
</evidence>
<dbReference type="SUPFAM" id="SSF90112">
    <property type="entry name" value="Neurotransmitter-gated ion-channel transmembrane pore"/>
    <property type="match status" value="1"/>
</dbReference>
<dbReference type="GO" id="GO:0005254">
    <property type="term" value="F:chloride channel activity"/>
    <property type="evidence" value="ECO:0007669"/>
    <property type="project" value="UniProtKB-ARBA"/>
</dbReference>
<feature type="domain" description="C-type lectin" evidence="16">
    <location>
        <begin position="338"/>
        <end position="456"/>
    </location>
</feature>
<dbReference type="InterPro" id="IPR036719">
    <property type="entry name" value="Neuro-gated_channel_TM_sf"/>
</dbReference>
<evidence type="ECO:0000256" key="11">
    <source>
        <dbReference type="ARBA" id="ARBA00023303"/>
    </source>
</evidence>
<feature type="disulfide bond" evidence="12">
    <location>
        <begin position="568"/>
        <end position="586"/>
    </location>
</feature>
<dbReference type="GO" id="GO:0004888">
    <property type="term" value="F:transmembrane signaling receptor activity"/>
    <property type="evidence" value="ECO:0007669"/>
    <property type="project" value="InterPro"/>
</dbReference>
<dbReference type="GO" id="GO:0099095">
    <property type="term" value="F:ligand-gated monoatomic anion channel activity"/>
    <property type="evidence" value="ECO:0007669"/>
    <property type="project" value="UniProtKB-ARBA"/>
</dbReference>
<dbReference type="SMART" id="SM00159">
    <property type="entry name" value="PTX"/>
    <property type="match status" value="1"/>
</dbReference>
<feature type="domain" description="Pentraxin (PTX)" evidence="17">
    <location>
        <begin position="108"/>
        <end position="319"/>
    </location>
</feature>
<dbReference type="Gene3D" id="2.60.120.200">
    <property type="match status" value="1"/>
</dbReference>
<dbReference type="InterPro" id="IPR018000">
    <property type="entry name" value="Neurotransmitter_ion_chnl_CS"/>
</dbReference>
<evidence type="ECO:0000256" key="13">
    <source>
        <dbReference type="PROSITE-ProRule" id="PRU01172"/>
    </source>
</evidence>
<dbReference type="PRINTS" id="PR00253">
    <property type="entry name" value="GABAARECEPTR"/>
</dbReference>
<dbReference type="PROSITE" id="PS01209">
    <property type="entry name" value="LDLRA_1"/>
    <property type="match status" value="1"/>
</dbReference>
<dbReference type="Pfam" id="PF02932">
    <property type="entry name" value="Neur_chan_memb"/>
    <property type="match status" value="1"/>
</dbReference>
<keyword evidence="5 15" id="KW-0812">Transmembrane</keyword>
<dbReference type="InterPro" id="IPR006029">
    <property type="entry name" value="Neurotrans-gated_channel_TM"/>
</dbReference>
<feature type="compositionally biased region" description="Basic and acidic residues" evidence="14">
    <location>
        <begin position="56"/>
        <end position="87"/>
    </location>
</feature>
<dbReference type="InterPro" id="IPR038050">
    <property type="entry name" value="Neuro_actylchol_rec"/>
</dbReference>
<feature type="transmembrane region" description="Helical" evidence="15">
    <location>
        <begin position="826"/>
        <end position="844"/>
    </location>
</feature>
<dbReference type="InterPro" id="IPR016186">
    <property type="entry name" value="C-type_lectin-like/link_sf"/>
</dbReference>
<sequence>MGGIDKRGGGGGGRGGRGGERGGGGGEGERGGESGEGGEGGGEGGERGGGGESGEGGERGGERGGRRGWDVGRKEVNKRSVNSDRGEGGGGGGDNEVSTTIATTAATTGAIFQADGRPTTTTYLRLLRPLSPLSRLSVCFRVHLLQARQEVVILSYAKQSHDNEFYVGLDYEKQELMLMCCGHKWFRDFRVDVPLRHWTSLCFALDLRARKTEVVQDGRIQVGVVDSAEPTGLLGVAGGGVLYVGQEQDTLAGGFNEFQSLRGKLVDLRVFDRMLSTEQMKSYTTCHTLPSLSNPVFDFSNITGDFEVSNVDIEEVDVAPLCQQNEAFDLIFPEMRLFLEGELLCRILGGQLKLPLSREENYNLFIQAAPYAGGCGDGIGDTLWLGLRANMKGQFWHGLTTTTNSLNFSNFAQNRGLPIEEPEVCVTFKGSRDIMPSSYGTWVPRTCNLERCIACHFHRLPFVKIRGLCAKSEFDREYFLVDVNQTVGFSGVYYSLITKFPPTNNSSGNFGFWRITRYDKPFVTATLAMTSPTHYPTGLNTWTITNDVCGTSKVTLRMTSCKDQQFSCDDGTCIHLHQRCDMEVNCPDGSDEVSCSFVVLPQGYNAMTPPPRTDPSSPVNVSLHIDIFSIRAFDLTGFNYVCELEVRIGWNDMRVTFHHLNNAEFLNAIHLSDTNKPWMPEVEFFGDAFTASDVQVRRSLLVAQRATGPLPDNDENLVEDEVFAGRDNPFVLIKKLTVTTSCQFDLITFPFDTQTCRLGVVLLGLTKQYISLVPHGKGVTYLGKRKLLEYYLQKEDMIPFDEGNYSGQAVELTFENLSTFYITSTYVPTFIIVVIGYLVFYFPVDDFNERIMVALTALLVEAAFFTQMSATIPQTAYLKLVDVWFVYCIISLFLVVVTVAFINWCKKCAPACILRVGMYSRRHKEQLYHRRSSLAEWLNLLCRVVCPILTLLFLIFYLVMAALIDIPKLEVKLSQ</sequence>
<reference evidence="18" key="1">
    <citation type="submission" date="2023-11" db="EMBL/GenBank/DDBJ databases">
        <title>Genome assemblies of two species of porcelain crab, Petrolisthes cinctipes and Petrolisthes manimaculis (Anomura: Porcellanidae).</title>
        <authorList>
            <person name="Angst P."/>
        </authorList>
    </citation>
    <scope>NUCLEOTIDE SEQUENCE</scope>
    <source>
        <strain evidence="18">PB745_02</strain>
        <tissue evidence="18">Gill</tissue>
    </source>
</reference>
<proteinExistence type="predicted"/>
<feature type="transmembrane region" description="Helical" evidence="15">
    <location>
        <begin position="851"/>
        <end position="872"/>
    </location>
</feature>
<accession>A0AAE1PBE8</accession>
<dbReference type="AlphaFoldDB" id="A0AAE1PBE8"/>
<comment type="subcellular location">
    <subcellularLocation>
        <location evidence="2">Cell membrane</location>
    </subcellularLocation>
    <subcellularLocation>
        <location evidence="1">Membrane</location>
        <topology evidence="1">Multi-pass membrane protein</topology>
    </subcellularLocation>
</comment>
<dbReference type="InterPro" id="IPR006201">
    <property type="entry name" value="Neur_channel"/>
</dbReference>
<evidence type="ECO:0000256" key="6">
    <source>
        <dbReference type="ARBA" id="ARBA00022729"/>
    </source>
</evidence>
<keyword evidence="4" id="KW-1003">Cell membrane</keyword>
<organism evidence="18 19">
    <name type="scientific">Petrolisthes manimaculis</name>
    <dbReference type="NCBI Taxonomy" id="1843537"/>
    <lineage>
        <taxon>Eukaryota</taxon>
        <taxon>Metazoa</taxon>
        <taxon>Ecdysozoa</taxon>
        <taxon>Arthropoda</taxon>
        <taxon>Crustacea</taxon>
        <taxon>Multicrustacea</taxon>
        <taxon>Malacostraca</taxon>
        <taxon>Eumalacostraca</taxon>
        <taxon>Eucarida</taxon>
        <taxon>Decapoda</taxon>
        <taxon>Pleocyemata</taxon>
        <taxon>Anomura</taxon>
        <taxon>Galatheoidea</taxon>
        <taxon>Porcellanidae</taxon>
        <taxon>Petrolisthes</taxon>
    </lineage>
</organism>
<dbReference type="CDD" id="cd00112">
    <property type="entry name" value="LDLa"/>
    <property type="match status" value="1"/>
</dbReference>
<evidence type="ECO:0000256" key="5">
    <source>
        <dbReference type="ARBA" id="ARBA00022692"/>
    </source>
</evidence>
<evidence type="ECO:0000256" key="10">
    <source>
        <dbReference type="ARBA" id="ARBA00023157"/>
    </source>
</evidence>
<keyword evidence="6" id="KW-0732">Signal</keyword>
<dbReference type="EMBL" id="JAWZYT010002351">
    <property type="protein sequence ID" value="KAK4304988.1"/>
    <property type="molecule type" value="Genomic_DNA"/>
</dbReference>
<evidence type="ECO:0000256" key="9">
    <source>
        <dbReference type="ARBA" id="ARBA00023136"/>
    </source>
</evidence>
<dbReference type="SUPFAM" id="SSF56436">
    <property type="entry name" value="C-type lectin-like"/>
    <property type="match status" value="1"/>
</dbReference>
<dbReference type="Pfam" id="PF00354">
    <property type="entry name" value="Pentaxin"/>
    <property type="match status" value="1"/>
</dbReference>
<dbReference type="InterPro" id="IPR036055">
    <property type="entry name" value="LDL_receptor-like_sf"/>
</dbReference>
<dbReference type="PROSITE" id="PS00236">
    <property type="entry name" value="NEUROTR_ION_CHANNEL"/>
    <property type="match status" value="1"/>
</dbReference>
<comment type="caution">
    <text evidence="18">The sequence shown here is derived from an EMBL/GenBank/DDBJ whole genome shotgun (WGS) entry which is preliminary data.</text>
</comment>
<dbReference type="GO" id="GO:0005886">
    <property type="term" value="C:plasma membrane"/>
    <property type="evidence" value="ECO:0007669"/>
    <property type="project" value="UniProtKB-SubCell"/>
</dbReference>
<feature type="compositionally biased region" description="Gly residues" evidence="14">
    <location>
        <begin position="9"/>
        <end position="26"/>
    </location>
</feature>
<dbReference type="Gene3D" id="1.20.58.390">
    <property type="entry name" value="Neurotransmitter-gated ion-channel transmembrane domain"/>
    <property type="match status" value="1"/>
</dbReference>
<dbReference type="InterPro" id="IPR001759">
    <property type="entry name" value="PTX_dom"/>
</dbReference>
<dbReference type="SMART" id="SM00192">
    <property type="entry name" value="LDLa"/>
    <property type="match status" value="1"/>
</dbReference>
<keyword evidence="10 12" id="KW-1015">Disulfide bond</keyword>
<keyword evidence="11" id="KW-0407">Ion channel</keyword>
<comment type="caution">
    <text evidence="13">Lacks conserved residue(s) required for the propagation of feature annotation.</text>
</comment>
<feature type="compositionally biased region" description="Gly residues" evidence="14">
    <location>
        <begin position="34"/>
        <end position="54"/>
    </location>
</feature>
<keyword evidence="7 15" id="KW-1133">Transmembrane helix</keyword>
<evidence type="ECO:0000259" key="17">
    <source>
        <dbReference type="PROSITE" id="PS51828"/>
    </source>
</evidence>
<evidence type="ECO:0000256" key="3">
    <source>
        <dbReference type="ARBA" id="ARBA00022448"/>
    </source>
</evidence>
<keyword evidence="19" id="KW-1185">Reference proteome</keyword>
<dbReference type="InterPro" id="IPR013320">
    <property type="entry name" value="ConA-like_dom_sf"/>
</dbReference>
<evidence type="ECO:0000256" key="1">
    <source>
        <dbReference type="ARBA" id="ARBA00004141"/>
    </source>
</evidence>
<dbReference type="SUPFAM" id="SSF57424">
    <property type="entry name" value="LDL receptor-like module"/>
    <property type="match status" value="1"/>
</dbReference>
<dbReference type="InterPro" id="IPR006202">
    <property type="entry name" value="Neur_chan_lig-bd"/>
</dbReference>
<dbReference type="SUPFAM" id="SSF63712">
    <property type="entry name" value="Nicotinic receptor ligand binding domain-like"/>
    <property type="match status" value="1"/>
</dbReference>
<dbReference type="PANTHER" id="PTHR18945">
    <property type="entry name" value="NEUROTRANSMITTER GATED ION CHANNEL"/>
    <property type="match status" value="1"/>
</dbReference>
<evidence type="ECO:0000256" key="2">
    <source>
        <dbReference type="ARBA" id="ARBA00004236"/>
    </source>
</evidence>
<keyword evidence="3" id="KW-0813">Transport</keyword>
<keyword evidence="9 15" id="KW-0472">Membrane</keyword>
<feature type="disulfide bond" evidence="12">
    <location>
        <begin position="580"/>
        <end position="595"/>
    </location>
</feature>
<dbReference type="InterPro" id="IPR023415">
    <property type="entry name" value="LDLR_class-A_CS"/>
</dbReference>
<evidence type="ECO:0000256" key="14">
    <source>
        <dbReference type="SAM" id="MobiDB-lite"/>
    </source>
</evidence>
<protein>
    <submittedName>
        <fullName evidence="18">Uncharacterized protein</fullName>
    </submittedName>
</protein>
<dbReference type="Pfam" id="PF02931">
    <property type="entry name" value="Neur_chan_LBD"/>
    <property type="match status" value="1"/>
</dbReference>
<evidence type="ECO:0000256" key="12">
    <source>
        <dbReference type="PROSITE-ProRule" id="PRU00124"/>
    </source>
</evidence>
<dbReference type="PROSITE" id="PS50068">
    <property type="entry name" value="LDLRA_2"/>
    <property type="match status" value="1"/>
</dbReference>
<keyword evidence="8" id="KW-0406">Ion transport</keyword>
<dbReference type="Gene3D" id="3.10.100.10">
    <property type="entry name" value="Mannose-Binding Protein A, subunit A"/>
    <property type="match status" value="1"/>
</dbReference>
<feature type="transmembrane region" description="Helical" evidence="15">
    <location>
        <begin position="940"/>
        <end position="964"/>
    </location>
</feature>
<evidence type="ECO:0000256" key="8">
    <source>
        <dbReference type="ARBA" id="ARBA00023065"/>
    </source>
</evidence>
<dbReference type="Proteomes" id="UP001292094">
    <property type="component" value="Unassembled WGS sequence"/>
</dbReference>
<evidence type="ECO:0000313" key="19">
    <source>
        <dbReference type="Proteomes" id="UP001292094"/>
    </source>
</evidence>
<gene>
    <name evidence="18" type="ORF">Pmani_023099</name>
</gene>
<evidence type="ECO:0000313" key="18">
    <source>
        <dbReference type="EMBL" id="KAK4304988.1"/>
    </source>
</evidence>
<feature type="region of interest" description="Disordered" evidence="14">
    <location>
        <begin position="1"/>
        <end position="98"/>
    </location>
</feature>
<dbReference type="Gene3D" id="4.10.400.10">
    <property type="entry name" value="Low-density Lipoprotein Receptor"/>
    <property type="match status" value="1"/>
</dbReference>
<evidence type="ECO:0000256" key="15">
    <source>
        <dbReference type="SAM" id="Phobius"/>
    </source>
</evidence>
<feature type="disulfide bond" evidence="12">
    <location>
        <begin position="561"/>
        <end position="573"/>
    </location>
</feature>